<keyword evidence="2" id="KW-0547">Nucleotide-binding</keyword>
<dbReference type="GO" id="GO:0005524">
    <property type="term" value="F:ATP binding"/>
    <property type="evidence" value="ECO:0007669"/>
    <property type="project" value="UniProtKB-KW"/>
</dbReference>
<feature type="non-terminal residue" evidence="4">
    <location>
        <position position="1"/>
    </location>
</feature>
<dbReference type="RefSeq" id="WP_322726230.1">
    <property type="nucleotide sequence ID" value="NZ_VJZC01000511.1"/>
</dbReference>
<evidence type="ECO:0000256" key="1">
    <source>
        <dbReference type="ARBA" id="ARBA00022448"/>
    </source>
</evidence>
<dbReference type="EMBL" id="VJZC01000511">
    <property type="protein sequence ID" value="MPY63106.1"/>
    <property type="molecule type" value="Genomic_DNA"/>
</dbReference>
<name>A0A5N8XV42_9ACTN</name>
<dbReference type="InterPro" id="IPR013563">
    <property type="entry name" value="Oligopep_ABC_C"/>
</dbReference>
<evidence type="ECO:0000256" key="3">
    <source>
        <dbReference type="ARBA" id="ARBA00022840"/>
    </source>
</evidence>
<dbReference type="InterPro" id="IPR027417">
    <property type="entry name" value="P-loop_NTPase"/>
</dbReference>
<protein>
    <submittedName>
        <fullName evidence="4">ABC transporter ATP-binding protein</fullName>
    </submittedName>
</protein>
<reference evidence="4 5" key="1">
    <citation type="submission" date="2019-07" db="EMBL/GenBank/DDBJ databases">
        <title>New species of Amycolatopsis and Streptomyces.</title>
        <authorList>
            <person name="Duangmal K."/>
            <person name="Teo W.F.A."/>
            <person name="Lipun K."/>
        </authorList>
    </citation>
    <scope>NUCLEOTIDE SEQUENCE [LARGE SCALE GENOMIC DNA]</scope>
    <source>
        <strain evidence="4 5">NBRC 106415</strain>
    </source>
</reference>
<keyword evidence="1" id="KW-0813">Transport</keyword>
<accession>A0A5N8XV42</accession>
<dbReference type="GO" id="GO:0015833">
    <property type="term" value="P:peptide transport"/>
    <property type="evidence" value="ECO:0007669"/>
    <property type="project" value="InterPro"/>
</dbReference>
<dbReference type="Gene3D" id="3.40.50.300">
    <property type="entry name" value="P-loop containing nucleotide triphosphate hydrolases"/>
    <property type="match status" value="1"/>
</dbReference>
<dbReference type="Proteomes" id="UP000400924">
    <property type="component" value="Unassembled WGS sequence"/>
</dbReference>
<dbReference type="NCBIfam" id="TIGR01727">
    <property type="entry name" value="oligo_HPY"/>
    <property type="match status" value="1"/>
</dbReference>
<keyword evidence="5" id="KW-1185">Reference proteome</keyword>
<evidence type="ECO:0000313" key="5">
    <source>
        <dbReference type="Proteomes" id="UP000400924"/>
    </source>
</evidence>
<sequence length="60" mass="6622">PAPTALPPGCAFAPRCPLAEGRCHREEPQPWPAGDGHEVSCHRWDEVPHPATELFLEQRA</sequence>
<comment type="caution">
    <text evidence="4">The sequence shown here is derived from an EMBL/GenBank/DDBJ whole genome shotgun (WGS) entry which is preliminary data.</text>
</comment>
<proteinExistence type="predicted"/>
<evidence type="ECO:0000256" key="2">
    <source>
        <dbReference type="ARBA" id="ARBA00022741"/>
    </source>
</evidence>
<gene>
    <name evidence="4" type="ORF">FNH08_39920</name>
</gene>
<evidence type="ECO:0000313" key="4">
    <source>
        <dbReference type="EMBL" id="MPY63106.1"/>
    </source>
</evidence>
<dbReference type="AlphaFoldDB" id="A0A5N8XV42"/>
<keyword evidence="3 4" id="KW-0067">ATP-binding</keyword>
<organism evidence="4 5">
    <name type="scientific">Streptomyces spongiae</name>
    <dbReference type="NCBI Taxonomy" id="565072"/>
    <lineage>
        <taxon>Bacteria</taxon>
        <taxon>Bacillati</taxon>
        <taxon>Actinomycetota</taxon>
        <taxon>Actinomycetes</taxon>
        <taxon>Kitasatosporales</taxon>
        <taxon>Streptomycetaceae</taxon>
        <taxon>Streptomyces</taxon>
    </lineage>
</organism>